<keyword evidence="3" id="KW-1185">Reference proteome</keyword>
<accession>A0A4Z2HQI9</accession>
<name>A0A4Z2HQI9_9TELE</name>
<reference evidence="2 3" key="1">
    <citation type="submission" date="2019-03" db="EMBL/GenBank/DDBJ databases">
        <title>First draft genome of Liparis tanakae, snailfish: a comprehensive survey of snailfish specific genes.</title>
        <authorList>
            <person name="Kim W."/>
            <person name="Song I."/>
            <person name="Jeong J.-H."/>
            <person name="Kim D."/>
            <person name="Kim S."/>
            <person name="Ryu S."/>
            <person name="Song J.Y."/>
            <person name="Lee S.K."/>
        </authorList>
    </citation>
    <scope>NUCLEOTIDE SEQUENCE [LARGE SCALE GENOMIC DNA]</scope>
    <source>
        <tissue evidence="2">Muscle</tissue>
    </source>
</reference>
<protein>
    <submittedName>
        <fullName evidence="2">Uncharacterized protein</fullName>
    </submittedName>
</protein>
<evidence type="ECO:0000256" key="1">
    <source>
        <dbReference type="SAM" id="MobiDB-lite"/>
    </source>
</evidence>
<proteinExistence type="predicted"/>
<feature type="region of interest" description="Disordered" evidence="1">
    <location>
        <begin position="1"/>
        <end position="59"/>
    </location>
</feature>
<evidence type="ECO:0000313" key="2">
    <source>
        <dbReference type="EMBL" id="TNN67987.1"/>
    </source>
</evidence>
<gene>
    <name evidence="2" type="ORF">EYF80_021779</name>
</gene>
<dbReference type="AlphaFoldDB" id="A0A4Z2HQI9"/>
<comment type="caution">
    <text evidence="2">The sequence shown here is derived from an EMBL/GenBank/DDBJ whole genome shotgun (WGS) entry which is preliminary data.</text>
</comment>
<sequence length="116" mass="12885">MLLQWSSIREQPATVLEDSAGDPRSYSWIQEDTDEEEEELAQPHTAEGVTFTDTRDKAPESTRVGVSAMLSRVEQPPAVLQSVRTHSSTCTWLTLARSSDCSCAEPEKGRKEETSN</sequence>
<dbReference type="EMBL" id="SRLO01000196">
    <property type="protein sequence ID" value="TNN67987.1"/>
    <property type="molecule type" value="Genomic_DNA"/>
</dbReference>
<organism evidence="2 3">
    <name type="scientific">Liparis tanakae</name>
    <name type="common">Tanaka's snailfish</name>
    <dbReference type="NCBI Taxonomy" id="230148"/>
    <lineage>
        <taxon>Eukaryota</taxon>
        <taxon>Metazoa</taxon>
        <taxon>Chordata</taxon>
        <taxon>Craniata</taxon>
        <taxon>Vertebrata</taxon>
        <taxon>Euteleostomi</taxon>
        <taxon>Actinopterygii</taxon>
        <taxon>Neopterygii</taxon>
        <taxon>Teleostei</taxon>
        <taxon>Neoteleostei</taxon>
        <taxon>Acanthomorphata</taxon>
        <taxon>Eupercaria</taxon>
        <taxon>Perciformes</taxon>
        <taxon>Cottioidei</taxon>
        <taxon>Cottales</taxon>
        <taxon>Liparidae</taxon>
        <taxon>Liparis</taxon>
    </lineage>
</organism>
<feature type="compositionally biased region" description="Acidic residues" evidence="1">
    <location>
        <begin position="31"/>
        <end position="40"/>
    </location>
</feature>
<evidence type="ECO:0000313" key="3">
    <source>
        <dbReference type="Proteomes" id="UP000314294"/>
    </source>
</evidence>
<dbReference type="Proteomes" id="UP000314294">
    <property type="component" value="Unassembled WGS sequence"/>
</dbReference>